<evidence type="ECO:0000313" key="1">
    <source>
        <dbReference type="EMBL" id="KOS06098.1"/>
    </source>
</evidence>
<dbReference type="STRING" id="1202724.AM493_08645"/>
<gene>
    <name evidence="1" type="ORF">AM493_08645</name>
</gene>
<dbReference type="EMBL" id="LIYD01000005">
    <property type="protein sequence ID" value="KOS06098.1"/>
    <property type="molecule type" value="Genomic_DNA"/>
</dbReference>
<evidence type="ECO:0000313" key="2">
    <source>
        <dbReference type="Proteomes" id="UP000037755"/>
    </source>
</evidence>
<proteinExistence type="predicted"/>
<reference evidence="1 2" key="1">
    <citation type="submission" date="2015-08" db="EMBL/GenBank/DDBJ databases">
        <title>Whole genome sequence of Flavobacterium akiainvivens IK-1T, from decaying Wikstroemia oahuensis, an endemic Hawaiian shrub.</title>
        <authorList>
            <person name="Wan X."/>
            <person name="Hou S."/>
            <person name="Saito J."/>
            <person name="Donachie S."/>
        </authorList>
    </citation>
    <scope>NUCLEOTIDE SEQUENCE [LARGE SCALE GENOMIC DNA]</scope>
    <source>
        <strain evidence="1 2">IK-1</strain>
    </source>
</reference>
<organism evidence="1 2">
    <name type="scientific">Flavobacterium akiainvivens</name>
    <dbReference type="NCBI Taxonomy" id="1202724"/>
    <lineage>
        <taxon>Bacteria</taxon>
        <taxon>Pseudomonadati</taxon>
        <taxon>Bacteroidota</taxon>
        <taxon>Flavobacteriia</taxon>
        <taxon>Flavobacteriales</taxon>
        <taxon>Flavobacteriaceae</taxon>
        <taxon>Flavobacterium</taxon>
    </lineage>
</organism>
<sequence>MELREIETLLDKYFDAETTIAEENTLKAYFAAGNIAPHLAQYAPMFGYFAAQQEQHFDKPLPLKTKVNYTKWLSVAASLVLLCGMLAWFINTNPPQQQQELGTYDDPEVAFRETQKALGLLSSKVNMGVKGVNYLGEYERAKQTVFKE</sequence>
<keyword evidence="2" id="KW-1185">Reference proteome</keyword>
<dbReference type="AlphaFoldDB" id="A0A0M8MI86"/>
<dbReference type="RefSeq" id="WP_054407586.1">
    <property type="nucleotide sequence ID" value="NZ_FOYA01000007.1"/>
</dbReference>
<name>A0A0M8MI86_9FLAO</name>
<dbReference type="OrthoDB" id="1098521at2"/>
<dbReference type="Proteomes" id="UP000037755">
    <property type="component" value="Unassembled WGS sequence"/>
</dbReference>
<protein>
    <submittedName>
        <fullName evidence="1">Uncharacterized protein</fullName>
    </submittedName>
</protein>
<accession>A0A0M8MI86</accession>
<comment type="caution">
    <text evidence="1">The sequence shown here is derived from an EMBL/GenBank/DDBJ whole genome shotgun (WGS) entry which is preliminary data.</text>
</comment>
<dbReference type="PATRIC" id="fig|1202724.3.peg.1795"/>